<protein>
    <submittedName>
        <fullName evidence="2">Uncharacterized protein</fullName>
    </submittedName>
</protein>
<dbReference type="GeneID" id="93642493"/>
<comment type="caution">
    <text evidence="2">The sequence shown here is derived from an EMBL/GenBank/DDBJ whole genome shotgun (WGS) entry which is preliminary data.</text>
</comment>
<accession>A0AAX6BIV0</accession>
<keyword evidence="1" id="KW-0472">Membrane</keyword>
<evidence type="ECO:0000256" key="1">
    <source>
        <dbReference type="SAM" id="Phobius"/>
    </source>
</evidence>
<evidence type="ECO:0000313" key="2">
    <source>
        <dbReference type="EMBL" id="GMG73665.1"/>
    </source>
</evidence>
<sequence length="92" mass="10386">MYYSMRPRGIHLAVPTLFFLITVVLFAMMQFGFYLDSSILRKIWVIIMALLPIAGLITAIKGRRGSAKPWLIIGNVILILTVTIMSVQAIIY</sequence>
<feature type="transmembrane region" description="Helical" evidence="1">
    <location>
        <begin position="12"/>
        <end position="33"/>
    </location>
</feature>
<keyword evidence="1" id="KW-0812">Transmembrane</keyword>
<feature type="transmembrane region" description="Helical" evidence="1">
    <location>
        <begin position="39"/>
        <end position="58"/>
    </location>
</feature>
<dbReference type="AlphaFoldDB" id="A0AAX6BIV0"/>
<dbReference type="Proteomes" id="UP001165240">
    <property type="component" value="Unassembled WGS sequence"/>
</dbReference>
<dbReference type="RefSeq" id="WP_223260155.1">
    <property type="nucleotide sequence ID" value="NZ_BSYK01000001.1"/>
</dbReference>
<gene>
    <name evidence="2" type="ORF">ShirakiTB12_21330</name>
</gene>
<keyword evidence="1" id="KW-1133">Transmembrane helix</keyword>
<proteinExistence type="predicted"/>
<evidence type="ECO:0000313" key="3">
    <source>
        <dbReference type="Proteomes" id="UP001165240"/>
    </source>
</evidence>
<reference evidence="2" key="1">
    <citation type="journal article" date="2024" name="Appl Microbiol">
        <title>Effect of kuratsuki Bacillus and Priestia on Taste of Sake.</title>
        <authorList>
            <person name="Kobayashi K."/>
            <person name="Nishida H."/>
        </authorList>
    </citation>
    <scope>NUCLEOTIDE SEQUENCE</scope>
    <source>
        <strain evidence="2">B-12</strain>
    </source>
</reference>
<name>A0AAX6BIV0_PRIMG</name>
<organism evidence="2 3">
    <name type="scientific">Priestia megaterium</name>
    <name type="common">Bacillus megaterium</name>
    <dbReference type="NCBI Taxonomy" id="1404"/>
    <lineage>
        <taxon>Bacteria</taxon>
        <taxon>Bacillati</taxon>
        <taxon>Bacillota</taxon>
        <taxon>Bacilli</taxon>
        <taxon>Bacillales</taxon>
        <taxon>Bacillaceae</taxon>
        <taxon>Priestia</taxon>
    </lineage>
</organism>
<dbReference type="EMBL" id="BSYK01000001">
    <property type="protein sequence ID" value="GMG73665.1"/>
    <property type="molecule type" value="Genomic_DNA"/>
</dbReference>
<feature type="transmembrane region" description="Helical" evidence="1">
    <location>
        <begin position="70"/>
        <end position="91"/>
    </location>
</feature>